<accession>A0ABR5TCP8</accession>
<gene>
    <name evidence="5" type="ORF">WS72_07750</name>
</gene>
<evidence type="ECO:0000256" key="2">
    <source>
        <dbReference type="ARBA" id="ARBA00022490"/>
    </source>
</evidence>
<comment type="similarity">
    <text evidence="1">Belongs to the metallo-dependent hydrolases superfamily. ATZ/TRZ family.</text>
</comment>
<feature type="domain" description="Amidohydrolase-related" evidence="4">
    <location>
        <begin position="75"/>
        <end position="440"/>
    </location>
</feature>
<proteinExistence type="inferred from homology"/>
<evidence type="ECO:0000313" key="6">
    <source>
        <dbReference type="Proteomes" id="UP000070255"/>
    </source>
</evidence>
<dbReference type="Pfam" id="PF01979">
    <property type="entry name" value="Amidohydro_1"/>
    <property type="match status" value="1"/>
</dbReference>
<dbReference type="InterPro" id="IPR032466">
    <property type="entry name" value="Metal_Hydrolase"/>
</dbReference>
<dbReference type="PANTHER" id="PTHR43794">
    <property type="entry name" value="AMINOHYDROLASE SSNA-RELATED"/>
    <property type="match status" value="1"/>
</dbReference>
<evidence type="ECO:0000259" key="4">
    <source>
        <dbReference type="Pfam" id="PF01979"/>
    </source>
</evidence>
<dbReference type="RefSeq" id="WP_060821726.1">
    <property type="nucleotide sequence ID" value="NZ_LNJQ01000001.1"/>
</dbReference>
<dbReference type="Proteomes" id="UP000070255">
    <property type="component" value="Unassembled WGS sequence"/>
</dbReference>
<sequence length="470" mass="50583">MERHPSARAGAQPLSPNRPKTLVVKHADVLVTMDGARRELRDAGLYVEDNRIVAVGPSAELPAHADEVLDLRGHLVIPGLVNTHHHMYQSLTRAIPAAQNAELFGWLTNLYRIWAHLTPEMIEVSTLTAMAELLLSGCTTSSDHLYIYPNGSRLDDSIAAARRIGMRFHASRGSMSVGQSDGGLPPDAVVEREADILRDTQRVIEAYHDDGRYAMLRVVVAPCSPFSVSRGLMRDAAALARDYGVSLHTHLAENVNDVAYSREKFGMTPAEYAEDLGWVGRDVWHAHCVQLDEPGIALFARTGTGVAHCPCSNMRLASGIAPVQRMRLAGVPVGLGVDGSASNDGAQMVAEVRQALLLQRVGFGPDAMTARDALEIATLGGARVLNRDDIGALAPGMAADFVAFDLRAPQFAGALHDPVAALVFCAPSQAAYGVVNGRVVVREGRLTTLEIEPLVARHNALARTLYEAAR</sequence>
<dbReference type="PANTHER" id="PTHR43794:SF11">
    <property type="entry name" value="AMIDOHYDROLASE-RELATED DOMAIN-CONTAINING PROTEIN"/>
    <property type="match status" value="1"/>
</dbReference>
<dbReference type="SUPFAM" id="SSF51556">
    <property type="entry name" value="Metallo-dependent hydrolases"/>
    <property type="match status" value="1"/>
</dbReference>
<dbReference type="InterPro" id="IPR006680">
    <property type="entry name" value="Amidohydro-rel"/>
</dbReference>
<name>A0ABR5TCP8_9BURK</name>
<keyword evidence="6" id="KW-1185">Reference proteome</keyword>
<evidence type="ECO:0000256" key="3">
    <source>
        <dbReference type="ARBA" id="ARBA00022801"/>
    </source>
</evidence>
<dbReference type="Gene3D" id="3.20.20.140">
    <property type="entry name" value="Metal-dependent hydrolases"/>
    <property type="match status" value="1"/>
</dbReference>
<organism evidence="5 6">
    <name type="scientific">Burkholderia savannae</name>
    <dbReference type="NCBI Taxonomy" id="1637837"/>
    <lineage>
        <taxon>Bacteria</taxon>
        <taxon>Pseudomonadati</taxon>
        <taxon>Pseudomonadota</taxon>
        <taxon>Betaproteobacteria</taxon>
        <taxon>Burkholderiales</taxon>
        <taxon>Burkholderiaceae</taxon>
        <taxon>Burkholderia</taxon>
        <taxon>pseudomallei group</taxon>
    </lineage>
</organism>
<dbReference type="NCBIfam" id="NF006055">
    <property type="entry name" value="PRK08203.1"/>
    <property type="match status" value="1"/>
</dbReference>
<keyword evidence="2" id="KW-0963">Cytoplasm</keyword>
<dbReference type="CDD" id="cd01298">
    <property type="entry name" value="ATZ_TRZ_like"/>
    <property type="match status" value="1"/>
</dbReference>
<evidence type="ECO:0000256" key="1">
    <source>
        <dbReference type="ARBA" id="ARBA00006745"/>
    </source>
</evidence>
<dbReference type="InterPro" id="IPR011059">
    <property type="entry name" value="Metal-dep_hydrolase_composite"/>
</dbReference>
<dbReference type="Gene3D" id="2.30.40.10">
    <property type="entry name" value="Urease, subunit C, domain 1"/>
    <property type="match status" value="1"/>
</dbReference>
<reference evidence="5 6" key="1">
    <citation type="submission" date="2015-11" db="EMBL/GenBank/DDBJ databases">
        <authorList>
            <person name="Sahl J."/>
            <person name="Wagner D."/>
            <person name="Keim P."/>
        </authorList>
    </citation>
    <scope>NUCLEOTIDE SEQUENCE [LARGE SCALE GENOMIC DNA]</scope>
    <source>
        <strain evidence="5 6">BDU18</strain>
    </source>
</reference>
<keyword evidence="3" id="KW-0378">Hydrolase</keyword>
<evidence type="ECO:0000313" key="5">
    <source>
        <dbReference type="EMBL" id="KWZ42766.1"/>
    </source>
</evidence>
<dbReference type="SUPFAM" id="SSF51338">
    <property type="entry name" value="Composite domain of metallo-dependent hydrolases"/>
    <property type="match status" value="1"/>
</dbReference>
<dbReference type="InterPro" id="IPR050287">
    <property type="entry name" value="MTA/SAH_deaminase"/>
</dbReference>
<comment type="caution">
    <text evidence="5">The sequence shown here is derived from an EMBL/GenBank/DDBJ whole genome shotgun (WGS) entry which is preliminary data.</text>
</comment>
<dbReference type="EMBL" id="LNJQ01000001">
    <property type="protein sequence ID" value="KWZ42766.1"/>
    <property type="molecule type" value="Genomic_DNA"/>
</dbReference>
<protein>
    <submittedName>
        <fullName evidence="5">Hydroxydechloroatrazine ethylaminohydrolase</fullName>
    </submittedName>
</protein>